<evidence type="ECO:0000256" key="2">
    <source>
        <dbReference type="RuleBase" id="RU000363"/>
    </source>
</evidence>
<keyword evidence="5" id="KW-1185">Reference proteome</keyword>
<reference evidence="4 5" key="1">
    <citation type="submission" date="2019-06" db="EMBL/GenBank/DDBJ databases">
        <title>Whole genome shotgun sequence of Acetobacter orleanensis NBRC 13752.</title>
        <authorList>
            <person name="Hosoyama A."/>
            <person name="Uohara A."/>
            <person name="Ohji S."/>
            <person name="Ichikawa N."/>
        </authorList>
    </citation>
    <scope>NUCLEOTIDE SEQUENCE [LARGE SCALE GENOMIC DNA]</scope>
    <source>
        <strain evidence="4 5">NBRC 13752</strain>
    </source>
</reference>
<dbReference type="PANTHER" id="PTHR43157">
    <property type="entry name" value="PHOSPHATIDYLINOSITOL-GLYCAN BIOSYNTHESIS CLASS F PROTEIN-RELATED"/>
    <property type="match status" value="1"/>
</dbReference>
<evidence type="ECO:0000256" key="3">
    <source>
        <dbReference type="SAM" id="MobiDB-lite"/>
    </source>
</evidence>
<organism evidence="4 5">
    <name type="scientific">Acetobacter orleanensis</name>
    <dbReference type="NCBI Taxonomy" id="104099"/>
    <lineage>
        <taxon>Bacteria</taxon>
        <taxon>Pseudomonadati</taxon>
        <taxon>Pseudomonadota</taxon>
        <taxon>Alphaproteobacteria</taxon>
        <taxon>Acetobacterales</taxon>
        <taxon>Acetobacteraceae</taxon>
        <taxon>Acetobacter</taxon>
    </lineage>
</organism>
<keyword evidence="1" id="KW-0560">Oxidoreductase</keyword>
<dbReference type="NCBIfam" id="NF004846">
    <property type="entry name" value="PRK06197.1"/>
    <property type="match status" value="1"/>
</dbReference>
<name>A0A4Y3TKW5_9PROT</name>
<dbReference type="PRINTS" id="PR00080">
    <property type="entry name" value="SDRFAMILY"/>
</dbReference>
<comment type="similarity">
    <text evidence="2">Belongs to the short-chain dehydrogenases/reductases (SDR) family.</text>
</comment>
<sequence length="316" mass="33221">MIGKHEWSVTNRQPSLKGRVALITGGNSGLGFEVACGLATRGARLLLPVRSMERGEAALTALRARCPGAEAELLTLNLASLDSIAACAAEVANRTGTLDFLVNNAGVMALARRQETADGFEMQFGTNHLGHFALTTRLRALLEAASGGGTVVTVASLAACKNTIQFDDLQSRHRYSPFGAYQQSKLANLLFARELARRAGENGWKIHSRAAHPGWSSTSIIANGPASSLPDAVGKAERVLGTAILRVMGQSAARGAEPLLYAALSPAARDGDYYGPQGTGERRGPPGPAKVPPAAQKVSTAARLWDVSERLTGVAW</sequence>
<dbReference type="Pfam" id="PF00106">
    <property type="entry name" value="adh_short"/>
    <property type="match status" value="1"/>
</dbReference>
<dbReference type="Gene3D" id="3.40.50.720">
    <property type="entry name" value="NAD(P)-binding Rossmann-like Domain"/>
    <property type="match status" value="1"/>
</dbReference>
<dbReference type="PANTHER" id="PTHR43157:SF31">
    <property type="entry name" value="PHOSPHATIDYLINOSITOL-GLYCAN BIOSYNTHESIS CLASS F PROTEIN"/>
    <property type="match status" value="1"/>
</dbReference>
<dbReference type="InterPro" id="IPR002347">
    <property type="entry name" value="SDR_fam"/>
</dbReference>
<gene>
    <name evidence="4" type="ORF">AOR01nite_08800</name>
</gene>
<dbReference type="GO" id="GO:0016491">
    <property type="term" value="F:oxidoreductase activity"/>
    <property type="evidence" value="ECO:0007669"/>
    <property type="project" value="UniProtKB-KW"/>
</dbReference>
<accession>A0A4Y3TKW5</accession>
<evidence type="ECO:0000313" key="5">
    <source>
        <dbReference type="Proteomes" id="UP000317617"/>
    </source>
</evidence>
<comment type="caution">
    <text evidence="4">The sequence shown here is derived from an EMBL/GenBank/DDBJ whole genome shotgun (WGS) entry which is preliminary data.</text>
</comment>
<protein>
    <submittedName>
        <fullName evidence="4">Dehydrogenase</fullName>
    </submittedName>
</protein>
<dbReference type="OrthoDB" id="109589at2"/>
<dbReference type="SUPFAM" id="SSF51735">
    <property type="entry name" value="NAD(P)-binding Rossmann-fold domains"/>
    <property type="match status" value="1"/>
</dbReference>
<dbReference type="NCBIfam" id="NF004513">
    <property type="entry name" value="PRK05854.1"/>
    <property type="match status" value="1"/>
</dbReference>
<dbReference type="PRINTS" id="PR00081">
    <property type="entry name" value="GDHRDH"/>
</dbReference>
<dbReference type="STRING" id="104099.AD949_08110"/>
<dbReference type="Proteomes" id="UP000317617">
    <property type="component" value="Unassembled WGS sequence"/>
</dbReference>
<dbReference type="RefSeq" id="WP_048836808.1">
    <property type="nucleotide sequence ID" value="NZ_BJMU01000003.1"/>
</dbReference>
<dbReference type="InterPro" id="IPR036291">
    <property type="entry name" value="NAD(P)-bd_dom_sf"/>
</dbReference>
<evidence type="ECO:0000256" key="1">
    <source>
        <dbReference type="ARBA" id="ARBA00023002"/>
    </source>
</evidence>
<dbReference type="AlphaFoldDB" id="A0A4Y3TKW5"/>
<feature type="region of interest" description="Disordered" evidence="3">
    <location>
        <begin position="272"/>
        <end position="297"/>
    </location>
</feature>
<proteinExistence type="inferred from homology"/>
<evidence type="ECO:0000313" key="4">
    <source>
        <dbReference type="EMBL" id="GEB82403.1"/>
    </source>
</evidence>
<dbReference type="EMBL" id="BJMU01000003">
    <property type="protein sequence ID" value="GEB82403.1"/>
    <property type="molecule type" value="Genomic_DNA"/>
</dbReference>